<evidence type="ECO:0000313" key="2">
    <source>
        <dbReference type="EMBL" id="CAD7259139.1"/>
    </source>
</evidence>
<sequence length="132" mass="14536">MTTGMTRSVGGGYGHACLGSGPHFLRELPELLSKETTFRSPLVLKGILFIILLANSTGYLTIPLLVLLKFVLFGFRVAPGFPNHRTCLLHQKLQMLNCCISRKITRQRLSKAGSVDIDELDSGEKTMIVSEC</sequence>
<feature type="transmembrane region" description="Helical" evidence="1">
    <location>
        <begin position="47"/>
        <end position="75"/>
    </location>
</feature>
<reference evidence="2" key="1">
    <citation type="submission" date="2020-11" db="EMBL/GenBank/DDBJ databases">
        <authorList>
            <person name="Tran Van P."/>
        </authorList>
    </citation>
    <scope>NUCLEOTIDE SEQUENCE</scope>
</reference>
<protein>
    <submittedName>
        <fullName evidence="2">Uncharacterized protein</fullName>
    </submittedName>
</protein>
<keyword evidence="1" id="KW-1133">Transmembrane helix</keyword>
<evidence type="ECO:0000256" key="1">
    <source>
        <dbReference type="SAM" id="Phobius"/>
    </source>
</evidence>
<dbReference type="AlphaFoldDB" id="A0A7R9AT88"/>
<accession>A0A7R9AT88</accession>
<dbReference type="EMBL" id="OC001112">
    <property type="protein sequence ID" value="CAD7259139.1"/>
    <property type="molecule type" value="Genomic_DNA"/>
</dbReference>
<name>A0A7R9AT88_TIMSH</name>
<keyword evidence="1" id="KW-0812">Transmembrane</keyword>
<organism evidence="2">
    <name type="scientific">Timema shepardi</name>
    <name type="common">Walking stick</name>
    <dbReference type="NCBI Taxonomy" id="629360"/>
    <lineage>
        <taxon>Eukaryota</taxon>
        <taxon>Metazoa</taxon>
        <taxon>Ecdysozoa</taxon>
        <taxon>Arthropoda</taxon>
        <taxon>Hexapoda</taxon>
        <taxon>Insecta</taxon>
        <taxon>Pterygota</taxon>
        <taxon>Neoptera</taxon>
        <taxon>Polyneoptera</taxon>
        <taxon>Phasmatodea</taxon>
        <taxon>Timematodea</taxon>
        <taxon>Timematoidea</taxon>
        <taxon>Timematidae</taxon>
        <taxon>Timema</taxon>
    </lineage>
</organism>
<proteinExistence type="predicted"/>
<keyword evidence="1" id="KW-0472">Membrane</keyword>
<gene>
    <name evidence="2" type="ORF">TSIB3V08_LOCUS3351</name>
</gene>